<dbReference type="InterPro" id="IPR014284">
    <property type="entry name" value="RNA_pol_sigma-70_dom"/>
</dbReference>
<comment type="similarity">
    <text evidence="1">Belongs to the sigma-70 factor family.</text>
</comment>
<dbReference type="GO" id="GO:0006355">
    <property type="term" value="P:regulation of DNA-templated transcription"/>
    <property type="evidence" value="ECO:0000318"/>
    <property type="project" value="GO_Central"/>
</dbReference>
<evidence type="ECO:0000256" key="6">
    <source>
        <dbReference type="SAM" id="MobiDB-lite"/>
    </source>
</evidence>
<evidence type="ECO:0000256" key="3">
    <source>
        <dbReference type="ARBA" id="ARBA00023082"/>
    </source>
</evidence>
<keyword evidence="2" id="KW-0805">Transcription regulation</keyword>
<dbReference type="NCBIfam" id="TIGR02937">
    <property type="entry name" value="sigma70-ECF"/>
    <property type="match status" value="1"/>
</dbReference>
<dbReference type="Proteomes" id="UP000054558">
    <property type="component" value="Unassembled WGS sequence"/>
</dbReference>
<dbReference type="GO" id="GO:0000976">
    <property type="term" value="F:transcription cis-regulatory region binding"/>
    <property type="evidence" value="ECO:0000318"/>
    <property type="project" value="GO_Central"/>
</dbReference>
<dbReference type="InterPro" id="IPR007630">
    <property type="entry name" value="RNA_pol_sigma70_r4"/>
</dbReference>
<dbReference type="PRINTS" id="PR00046">
    <property type="entry name" value="SIGMA70FCT"/>
</dbReference>
<dbReference type="AlphaFoldDB" id="A0A1Y1IF99"/>
<dbReference type="InterPro" id="IPR007627">
    <property type="entry name" value="RNA_pol_sigma70_r2"/>
</dbReference>
<dbReference type="SUPFAM" id="SSF88946">
    <property type="entry name" value="Sigma2 domain of RNA polymerase sigma factors"/>
    <property type="match status" value="1"/>
</dbReference>
<evidence type="ECO:0000256" key="1">
    <source>
        <dbReference type="ARBA" id="ARBA00007788"/>
    </source>
</evidence>
<dbReference type="Pfam" id="PF04542">
    <property type="entry name" value="Sigma70_r2"/>
    <property type="match status" value="1"/>
</dbReference>
<dbReference type="SUPFAM" id="SSF88659">
    <property type="entry name" value="Sigma3 and sigma4 domains of RNA polymerase sigma factors"/>
    <property type="match status" value="2"/>
</dbReference>
<keyword evidence="3" id="KW-0731">Sigma factor</keyword>
<dbReference type="GO" id="GO:0006352">
    <property type="term" value="P:DNA-templated transcription initiation"/>
    <property type="evidence" value="ECO:0007669"/>
    <property type="project" value="InterPro"/>
</dbReference>
<evidence type="ECO:0000256" key="2">
    <source>
        <dbReference type="ARBA" id="ARBA00023015"/>
    </source>
</evidence>
<dbReference type="InterPro" id="IPR050239">
    <property type="entry name" value="Sigma-70_RNA_pol_init_factors"/>
</dbReference>
<dbReference type="OMA" id="WHGVDVW"/>
<dbReference type="InterPro" id="IPR013324">
    <property type="entry name" value="RNA_pol_sigma_r3/r4-like"/>
</dbReference>
<dbReference type="Gene3D" id="1.10.10.10">
    <property type="entry name" value="Winged helix-like DNA-binding domain superfamily/Winged helix DNA-binding domain"/>
    <property type="match status" value="2"/>
</dbReference>
<name>A0A1Y1IF99_KLENI</name>
<dbReference type="GO" id="GO:0003899">
    <property type="term" value="F:DNA-directed RNA polymerase activity"/>
    <property type="evidence" value="ECO:0000318"/>
    <property type="project" value="GO_Central"/>
</dbReference>
<feature type="domain" description="RNA polymerase sigma-70" evidence="7">
    <location>
        <begin position="334"/>
        <end position="347"/>
    </location>
</feature>
<keyword evidence="5" id="KW-0804">Transcription</keyword>
<evidence type="ECO:0000256" key="5">
    <source>
        <dbReference type="ARBA" id="ARBA00023163"/>
    </source>
</evidence>
<evidence type="ECO:0000313" key="9">
    <source>
        <dbReference type="Proteomes" id="UP000054558"/>
    </source>
</evidence>
<reference evidence="8 9" key="1">
    <citation type="journal article" date="2014" name="Nat. Commun.">
        <title>Klebsormidium flaccidum genome reveals primary factors for plant terrestrial adaptation.</title>
        <authorList>
            <person name="Hori K."/>
            <person name="Maruyama F."/>
            <person name="Fujisawa T."/>
            <person name="Togashi T."/>
            <person name="Yamamoto N."/>
            <person name="Seo M."/>
            <person name="Sato S."/>
            <person name="Yamada T."/>
            <person name="Mori H."/>
            <person name="Tajima N."/>
            <person name="Moriyama T."/>
            <person name="Ikeuchi M."/>
            <person name="Watanabe M."/>
            <person name="Wada H."/>
            <person name="Kobayashi K."/>
            <person name="Saito M."/>
            <person name="Masuda T."/>
            <person name="Sasaki-Sekimoto Y."/>
            <person name="Mashiguchi K."/>
            <person name="Awai K."/>
            <person name="Shimojima M."/>
            <person name="Masuda S."/>
            <person name="Iwai M."/>
            <person name="Nobusawa T."/>
            <person name="Narise T."/>
            <person name="Kondo S."/>
            <person name="Saito H."/>
            <person name="Sato R."/>
            <person name="Murakawa M."/>
            <person name="Ihara Y."/>
            <person name="Oshima-Yamada Y."/>
            <person name="Ohtaka K."/>
            <person name="Satoh M."/>
            <person name="Sonobe K."/>
            <person name="Ishii M."/>
            <person name="Ohtani R."/>
            <person name="Kanamori-Sato M."/>
            <person name="Honoki R."/>
            <person name="Miyazaki D."/>
            <person name="Mochizuki H."/>
            <person name="Umetsu J."/>
            <person name="Higashi K."/>
            <person name="Shibata D."/>
            <person name="Kamiya Y."/>
            <person name="Sato N."/>
            <person name="Nakamura Y."/>
            <person name="Tabata S."/>
            <person name="Ida S."/>
            <person name="Kurokawa K."/>
            <person name="Ohta H."/>
        </authorList>
    </citation>
    <scope>NUCLEOTIDE SEQUENCE [LARGE SCALE GENOMIC DNA]</scope>
    <source>
        <strain evidence="8 9">NIES-2285</strain>
    </source>
</reference>
<feature type="region of interest" description="Disordered" evidence="6">
    <location>
        <begin position="120"/>
        <end position="186"/>
    </location>
</feature>
<dbReference type="InterPro" id="IPR036388">
    <property type="entry name" value="WH-like_DNA-bd_sf"/>
</dbReference>
<keyword evidence="9" id="KW-1185">Reference proteome</keyword>
<dbReference type="PANTHER" id="PTHR30603:SF47">
    <property type="entry name" value="RNA POLYMERASE SIGMA FACTOR SIGD, CHLOROPLASTIC"/>
    <property type="match status" value="1"/>
</dbReference>
<evidence type="ECO:0000256" key="4">
    <source>
        <dbReference type="ARBA" id="ARBA00023125"/>
    </source>
</evidence>
<organism evidence="8 9">
    <name type="scientific">Klebsormidium nitens</name>
    <name type="common">Green alga</name>
    <name type="synonym">Ulothrix nitens</name>
    <dbReference type="NCBI Taxonomy" id="105231"/>
    <lineage>
        <taxon>Eukaryota</taxon>
        <taxon>Viridiplantae</taxon>
        <taxon>Streptophyta</taxon>
        <taxon>Klebsormidiophyceae</taxon>
        <taxon>Klebsormidiales</taxon>
        <taxon>Klebsormidiaceae</taxon>
        <taxon>Klebsormidium</taxon>
    </lineage>
</organism>
<dbReference type="Gene3D" id="1.10.601.10">
    <property type="entry name" value="RNA Polymerase Primary Sigma Factor"/>
    <property type="match status" value="1"/>
</dbReference>
<dbReference type="OrthoDB" id="2012130at2759"/>
<gene>
    <name evidence="8" type="ORF">KFL_004520090</name>
</gene>
<dbReference type="Pfam" id="PF04545">
    <property type="entry name" value="Sigma70_r4"/>
    <property type="match status" value="1"/>
</dbReference>
<dbReference type="STRING" id="105231.A0A1Y1IF99"/>
<sequence length="556" mass="61601">MASLISCKGTLVRSNTFLGAGLGQGPQGLANAKESFLPIPCVQARGTQEVVTSPPTVLCVKSVASNAGSTLKAKRGDRVTARVVAAGTSAVASTLDLAELDMLELKRTLLETQWALPSVEEDEGLLPSTSGREFEAQEEAQEEAPCTEAGAREARARVKKPAKPVQPRIRPSSSNMSGPARRRRLQTRKERFTAQGDPVPEFSGVRSSSSEAARRAAAVAQQRAEAGLDESLSLFEECLNTHQLLTPEEEKHLCKKVYIGQQLQAAKERLEHALEREATLEEWAVHVELADDMGELVRRVRHAESAKEKLVVSNLRLVISVAKNYASFGLPLVDLIQEGTLGLMRGIERFEYKRGYKLSTYTHWWIRQACTRAIADSSRTIKMPVHMHEAISRIRRLIRESGKTSKDLTPEYIAQELKIPQVKVKSCLVAMSQRMFSWDASMGSRFPDSDAREWTFGSMVHDPSPEANPRLEAENRFKEKEVHRLLGCLDSRERDIVNHGFGLGEYEGTGLAFEILGHKYGCTRERVRQIQAGALQKLSARAAKVGMHDFANHLTV</sequence>
<proteinExistence type="inferred from homology"/>
<evidence type="ECO:0000313" key="8">
    <source>
        <dbReference type="EMBL" id="GAQ88692.1"/>
    </source>
</evidence>
<dbReference type="EMBL" id="DF237401">
    <property type="protein sequence ID" value="GAQ88692.1"/>
    <property type="molecule type" value="Genomic_DNA"/>
</dbReference>
<dbReference type="InterPro" id="IPR000943">
    <property type="entry name" value="RNA_pol_sigma70"/>
</dbReference>
<protein>
    <submittedName>
        <fullName evidence="8">RNA polymerase sigma factor</fullName>
    </submittedName>
</protein>
<dbReference type="GO" id="GO:0016987">
    <property type="term" value="F:sigma factor activity"/>
    <property type="evidence" value="ECO:0000318"/>
    <property type="project" value="GO_Central"/>
</dbReference>
<dbReference type="InterPro" id="IPR013325">
    <property type="entry name" value="RNA_pol_sigma_r2"/>
</dbReference>
<evidence type="ECO:0000259" key="7">
    <source>
        <dbReference type="PROSITE" id="PS00715"/>
    </source>
</evidence>
<accession>A0A1Y1IF99</accession>
<dbReference type="GO" id="GO:1903865">
    <property type="term" value="C:sigma factor antagonist complex"/>
    <property type="evidence" value="ECO:0000318"/>
    <property type="project" value="GO_Central"/>
</dbReference>
<dbReference type="PANTHER" id="PTHR30603">
    <property type="entry name" value="RNA POLYMERASE SIGMA FACTOR RPO"/>
    <property type="match status" value="1"/>
</dbReference>
<dbReference type="PROSITE" id="PS00715">
    <property type="entry name" value="SIGMA70_1"/>
    <property type="match status" value="1"/>
</dbReference>
<keyword evidence="4" id="KW-0238">DNA-binding</keyword>